<evidence type="ECO:0000313" key="2">
    <source>
        <dbReference type="Proteomes" id="UP000410984"/>
    </source>
</evidence>
<keyword evidence="2" id="KW-1185">Reference proteome</keyword>
<sequence length="174" mass="18697">MKFTLVLRARAFSRRGRAAAGMQGIRMELLKLTALDAEDLTVISAHLQDAVLRAADLTYLAAEHRFALVLRRFDWAAPEGGPARRRLAGLHFERVLGVRTRGIAPGQDPEAVLSLLAVTFDPAEPPSGAVTLVFSGGAAIRLDVECIEVQMKDLGPVWEAEGRPAHDALPGPAA</sequence>
<dbReference type="Proteomes" id="UP000410984">
    <property type="component" value="Unassembled WGS sequence"/>
</dbReference>
<evidence type="ECO:0008006" key="3">
    <source>
        <dbReference type="Google" id="ProtNLM"/>
    </source>
</evidence>
<name>A0A509EG73_9HYPH</name>
<gene>
    <name evidence="1" type="ORF">MET9862_03782</name>
</gene>
<dbReference type="AlphaFoldDB" id="A0A509EG73"/>
<proteinExistence type="predicted"/>
<reference evidence="1 2" key="1">
    <citation type="submission" date="2019-06" db="EMBL/GenBank/DDBJ databases">
        <authorList>
            <person name="Rodrigo-Torres L."/>
            <person name="Arahal R. D."/>
            <person name="Lucena T."/>
        </authorList>
    </citation>
    <scope>NUCLEOTIDE SEQUENCE [LARGE SCALE GENOMIC DNA]</scope>
    <source>
        <strain evidence="1 2">SB0023/3</strain>
    </source>
</reference>
<accession>A0A509EG73</accession>
<dbReference type="InterPro" id="IPR021335">
    <property type="entry name" value="DUF2948"/>
</dbReference>
<dbReference type="Pfam" id="PF11164">
    <property type="entry name" value="DUF2948"/>
    <property type="match status" value="1"/>
</dbReference>
<evidence type="ECO:0000313" key="1">
    <source>
        <dbReference type="EMBL" id="VUD73168.1"/>
    </source>
</evidence>
<organism evidence="1 2">
    <name type="scientific">Methylobacterium symbioticum</name>
    <dbReference type="NCBI Taxonomy" id="2584084"/>
    <lineage>
        <taxon>Bacteria</taxon>
        <taxon>Pseudomonadati</taxon>
        <taxon>Pseudomonadota</taxon>
        <taxon>Alphaproteobacteria</taxon>
        <taxon>Hyphomicrobiales</taxon>
        <taxon>Methylobacteriaceae</taxon>
        <taxon>Methylobacterium</taxon>
    </lineage>
</organism>
<dbReference type="EMBL" id="CABFPH010000061">
    <property type="protein sequence ID" value="VUD73168.1"/>
    <property type="molecule type" value="Genomic_DNA"/>
</dbReference>
<protein>
    <recommendedName>
        <fullName evidence="3">DUF2948 domain-containing protein</fullName>
    </recommendedName>
</protein>